<keyword evidence="3" id="KW-1185">Reference proteome</keyword>
<accession>A0A0G2Y8I6</accession>
<feature type="compositionally biased region" description="Low complexity" evidence="1">
    <location>
        <begin position="151"/>
        <end position="164"/>
    </location>
</feature>
<evidence type="ECO:0000313" key="3">
    <source>
        <dbReference type="Proteomes" id="UP000240461"/>
    </source>
</evidence>
<evidence type="ECO:0008006" key="4">
    <source>
        <dbReference type="Google" id="ProtNLM"/>
    </source>
</evidence>
<feature type="region of interest" description="Disordered" evidence="1">
    <location>
        <begin position="151"/>
        <end position="198"/>
    </location>
</feature>
<sequence>MTNYKKSKYSRDDRKHIAESIENLKNDEDYVAIFEILMDDESNSYTENSNGVFLNLSTVSDTTLDRISKYLNKINIQKNKHIEVDTDIIPTLINNKNERTYKLSNYEKNIIKQRNLRKAVDDDVDYEEFRFSNKKNIKSVKPNKLIETINTSCTNNTNNSNNKSTKSKKQTEIKKSLHTNKIAKQPINKSKKNIREEY</sequence>
<evidence type="ECO:0000313" key="2">
    <source>
        <dbReference type="EMBL" id="AKI80112.1"/>
    </source>
</evidence>
<reference evidence="2 3" key="1">
    <citation type="submission" date="2014-10" db="EMBL/GenBank/DDBJ databases">
        <title>Pan-genome analysis of Brazilian lineage A amoebal mimiviruses.</title>
        <authorList>
            <person name="Assis F.L."/>
            <person name="Abrahao J.S."/>
            <person name="Kroon E.G."/>
            <person name="Dornas F.P."/>
            <person name="Andrade K.R."/>
            <person name="Borato P.V.M."/>
            <person name="Pilotto M.R."/>
            <person name="Benamar S."/>
            <person name="LaScola B."/>
            <person name="Colson P."/>
        </authorList>
    </citation>
    <scope>NUCLEOTIDE SEQUENCE [LARGE SCALE GENOMIC DNA]</scope>
    <source>
        <strain evidence="2 3">Kroon</strain>
    </source>
</reference>
<dbReference type="EMBL" id="KM982402">
    <property type="protein sequence ID" value="AKI80112.1"/>
    <property type="molecule type" value="Genomic_DNA"/>
</dbReference>
<name>A0A0G2Y8I6_9VIRU</name>
<organism evidence="2 3">
    <name type="scientific">Acanthamoeba polyphaga mimivirus Kroon</name>
    <dbReference type="NCBI Taxonomy" id="3069720"/>
    <lineage>
        <taxon>Viruses</taxon>
        <taxon>Varidnaviria</taxon>
        <taxon>Bamfordvirae</taxon>
        <taxon>Nucleocytoviricota</taxon>
        <taxon>Megaviricetes</taxon>
        <taxon>Imitervirales</taxon>
        <taxon>Mimiviridae</taxon>
        <taxon>Megamimivirinae</taxon>
        <taxon>Mimivirus</taxon>
        <taxon>Mimivirus lagoaense</taxon>
    </lineage>
</organism>
<dbReference type="Proteomes" id="UP000240461">
    <property type="component" value="Segment"/>
</dbReference>
<dbReference type="KEGG" id="vg:80513910"/>
<proteinExistence type="predicted"/>
<protein>
    <recommendedName>
        <fullName evidence="4">NET domain-containing protein</fullName>
    </recommendedName>
</protein>
<evidence type="ECO:0000256" key="1">
    <source>
        <dbReference type="SAM" id="MobiDB-lite"/>
    </source>
</evidence>